<reference evidence="2 3" key="1">
    <citation type="journal article" date="2004" name="Science">
        <title>The Ashbya gossypii genome as a tool for mapping the ancient Saccharomyces cerevisiae genome.</title>
        <authorList>
            <person name="Dietrich F.S."/>
            <person name="Voegeli S."/>
            <person name="Brachat S."/>
            <person name="Lerch A."/>
            <person name="Gates K."/>
            <person name="Steiner S."/>
            <person name="Mohr C."/>
            <person name="Pohlmann R."/>
            <person name="Luedi P."/>
            <person name="Choi S."/>
            <person name="Wing R.A."/>
            <person name="Flavier A."/>
            <person name="Gaffney T.D."/>
            <person name="Philippsen P."/>
        </authorList>
    </citation>
    <scope>NUCLEOTIDE SEQUENCE [LARGE SCALE GENOMIC DNA]</scope>
    <source>
        <strain evidence="3">ATCC 10895 / CBS 109.51 / FGSC 9923 / NRRL Y-1056</strain>
    </source>
</reference>
<reference evidence="3" key="2">
    <citation type="journal article" date="2013" name="G3 (Bethesda)">
        <title>Genomes of Ashbya fungi isolated from insects reveal four mating-type loci, numerous translocations, lack of transposons, and distinct gene duplications.</title>
        <authorList>
            <person name="Dietrich F.S."/>
            <person name="Voegeli S."/>
            <person name="Kuo S."/>
            <person name="Philippsen P."/>
        </authorList>
    </citation>
    <scope>GENOME REANNOTATION</scope>
    <source>
        <strain evidence="3">ATCC 10895 / CBS 109.51 / FGSC 9923 / NRRL Y-1056</strain>
    </source>
</reference>
<dbReference type="KEGG" id="ago:AGOS_ACR265C"/>
<dbReference type="HOGENOM" id="CLU_076409_2_0_1"/>
<dbReference type="GO" id="GO:0016239">
    <property type="term" value="P:positive regulation of macroautophagy"/>
    <property type="evidence" value="ECO:0007669"/>
    <property type="project" value="EnsemblFungi"/>
</dbReference>
<dbReference type="GO" id="GO:1990072">
    <property type="term" value="C:TRAPPIII protein complex"/>
    <property type="evidence" value="ECO:0007669"/>
    <property type="project" value="EnsemblFungi"/>
</dbReference>
<dbReference type="PANTHER" id="PTHR12817:SF0">
    <property type="entry name" value="GEO08327P1"/>
    <property type="match status" value="1"/>
</dbReference>
<dbReference type="Pfam" id="PF04051">
    <property type="entry name" value="TRAPP"/>
    <property type="match status" value="1"/>
</dbReference>
<gene>
    <name evidence="2" type="ORF">AGOS_ACR265C</name>
</gene>
<comment type="similarity">
    <text evidence="1">Belongs to the TRAPP small subunits family. BET3 subfamily.</text>
</comment>
<dbReference type="AlphaFoldDB" id="Q75BK6"/>
<accession>Q75BK6</accession>
<dbReference type="GO" id="GO:0005802">
    <property type="term" value="C:trans-Golgi network"/>
    <property type="evidence" value="ECO:0000318"/>
    <property type="project" value="GO_Central"/>
</dbReference>
<sequence>MDGSTRTSTETDAEEQARLQRQFRLFQEALPKVSAAAYQMLLGAVVPTSAAVQRELEGKEVPAAAHQQLAQLAEDERERAEVSARVGQIGFQVGSKVTELLVFSNNPGLHFGQMDLLGVMKFICREVWKHLFGKQIDNLKTNHRGTFYLFDYDYQPIRDFALEGEVSERELRMVEPYLHLPCGVIRGILASLGFGEEDTVSVTVSFVELPKERVATPHQFPRGVNFNVQIAGK</sequence>
<dbReference type="InterPro" id="IPR007194">
    <property type="entry name" value="TRAPP_component"/>
</dbReference>
<dbReference type="PANTHER" id="PTHR12817">
    <property type="entry name" value="TRAFFICKING PROTEIN PARTICLE COMPLEX SUBUNIT 6B"/>
    <property type="match status" value="1"/>
</dbReference>
<dbReference type="OMA" id="PYLEIPC"/>
<dbReference type="SUPFAM" id="SSF111126">
    <property type="entry name" value="Ligand-binding domain in the NO signalling and Golgi transport"/>
    <property type="match status" value="1"/>
</dbReference>
<dbReference type="InterPro" id="IPR024096">
    <property type="entry name" value="NO_sig/Golgi_transp_ligand-bd"/>
</dbReference>
<dbReference type="Proteomes" id="UP000000591">
    <property type="component" value="Chromosome III"/>
</dbReference>
<proteinExistence type="inferred from homology"/>
<name>Q75BK6_EREGS</name>
<dbReference type="FunFam" id="3.30.1380.20:FF:000015">
    <property type="entry name" value="TRapp subunit"/>
    <property type="match status" value="1"/>
</dbReference>
<dbReference type="CDD" id="cd14944">
    <property type="entry name" value="TRAPPC6A_Trs33"/>
    <property type="match status" value="1"/>
</dbReference>
<dbReference type="GO" id="GO:0034497">
    <property type="term" value="P:protein localization to phagophore assembly site"/>
    <property type="evidence" value="ECO:0007669"/>
    <property type="project" value="EnsemblFungi"/>
</dbReference>
<dbReference type="GO" id="GO:0000407">
    <property type="term" value="C:phagophore assembly site"/>
    <property type="evidence" value="ECO:0007669"/>
    <property type="project" value="EnsemblFungi"/>
</dbReference>
<protein>
    <submittedName>
        <fullName evidence="2">ACR265Cp</fullName>
    </submittedName>
</protein>
<evidence type="ECO:0000313" key="3">
    <source>
        <dbReference type="Proteomes" id="UP000000591"/>
    </source>
</evidence>
<organism evidence="2 3">
    <name type="scientific">Eremothecium gossypii (strain ATCC 10895 / CBS 109.51 / FGSC 9923 / NRRL Y-1056)</name>
    <name type="common">Yeast</name>
    <name type="synonym">Ashbya gossypii</name>
    <dbReference type="NCBI Taxonomy" id="284811"/>
    <lineage>
        <taxon>Eukaryota</taxon>
        <taxon>Fungi</taxon>
        <taxon>Dikarya</taxon>
        <taxon>Ascomycota</taxon>
        <taxon>Saccharomycotina</taxon>
        <taxon>Saccharomycetes</taxon>
        <taxon>Saccharomycetales</taxon>
        <taxon>Saccharomycetaceae</taxon>
        <taxon>Eremothecium</taxon>
    </lineage>
</organism>
<dbReference type="GO" id="GO:1990071">
    <property type="term" value="C:TRAPPII protein complex"/>
    <property type="evidence" value="ECO:0007669"/>
    <property type="project" value="EnsemblFungi"/>
</dbReference>
<dbReference type="RefSeq" id="NP_983667.2">
    <property type="nucleotide sequence ID" value="NM_209020.2"/>
</dbReference>
<evidence type="ECO:0000256" key="1">
    <source>
        <dbReference type="ARBA" id="ARBA00006218"/>
    </source>
</evidence>
<dbReference type="STRING" id="284811.Q75BK6"/>
<dbReference type="InParanoid" id="Q75BK6"/>
<dbReference type="GO" id="GO:0031503">
    <property type="term" value="P:protein-containing complex localization"/>
    <property type="evidence" value="ECO:0007669"/>
    <property type="project" value="EnsemblFungi"/>
</dbReference>
<evidence type="ECO:0000313" key="2">
    <source>
        <dbReference type="EMBL" id="AAS51491.2"/>
    </source>
</evidence>
<dbReference type="GO" id="GO:0005801">
    <property type="term" value="C:cis-Golgi network"/>
    <property type="evidence" value="ECO:0000318"/>
    <property type="project" value="GO_Central"/>
</dbReference>
<dbReference type="EMBL" id="AE016816">
    <property type="protein sequence ID" value="AAS51491.2"/>
    <property type="molecule type" value="Genomic_DNA"/>
</dbReference>
<dbReference type="InterPro" id="IPR037992">
    <property type="entry name" value="TRAPPC6/Trs33"/>
</dbReference>
<dbReference type="GO" id="GO:1990070">
    <property type="term" value="C:TRAPPI protein complex"/>
    <property type="evidence" value="ECO:0007669"/>
    <property type="project" value="EnsemblFungi"/>
</dbReference>
<dbReference type="GO" id="GO:0006888">
    <property type="term" value="P:endoplasmic reticulum to Golgi vesicle-mediated transport"/>
    <property type="evidence" value="ECO:0000318"/>
    <property type="project" value="GO_Central"/>
</dbReference>
<dbReference type="FunCoup" id="Q75BK6">
    <property type="interactions" value="70"/>
</dbReference>
<dbReference type="eggNOG" id="KOG3316">
    <property type="taxonomic scope" value="Eukaryota"/>
</dbReference>
<dbReference type="GO" id="GO:0065003">
    <property type="term" value="P:protein-containing complex assembly"/>
    <property type="evidence" value="ECO:0007669"/>
    <property type="project" value="EnsemblFungi"/>
</dbReference>
<keyword evidence="3" id="KW-1185">Reference proteome</keyword>
<dbReference type="Gene3D" id="3.30.1380.20">
    <property type="entry name" value="Trafficking protein particle complex subunit 3"/>
    <property type="match status" value="1"/>
</dbReference>
<dbReference type="GO" id="GO:0030008">
    <property type="term" value="C:TRAPP complex"/>
    <property type="evidence" value="ECO:0000318"/>
    <property type="project" value="GO_Central"/>
</dbReference>
<dbReference type="OrthoDB" id="941624at2759"/>
<dbReference type="GeneID" id="4619802"/>